<protein>
    <recommendedName>
        <fullName evidence="5">Carrier domain-containing protein</fullName>
    </recommendedName>
</protein>
<feature type="compositionally biased region" description="Basic and acidic residues" evidence="4">
    <location>
        <begin position="138"/>
        <end position="148"/>
    </location>
</feature>
<dbReference type="PANTHER" id="PTHR45527:SF1">
    <property type="entry name" value="FATTY ACID SYNTHASE"/>
    <property type="match status" value="1"/>
</dbReference>
<evidence type="ECO:0000256" key="3">
    <source>
        <dbReference type="ARBA" id="ARBA00022553"/>
    </source>
</evidence>
<dbReference type="Proteomes" id="UP001499930">
    <property type="component" value="Unassembled WGS sequence"/>
</dbReference>
<name>A0ABP6LAI6_9ACTN</name>
<dbReference type="Pfam" id="PF00668">
    <property type="entry name" value="Condensation"/>
    <property type="match status" value="1"/>
</dbReference>
<dbReference type="EMBL" id="BAAAWD010000022">
    <property type="protein sequence ID" value="GAA3035086.1"/>
    <property type="molecule type" value="Genomic_DNA"/>
</dbReference>
<gene>
    <name evidence="6" type="ORF">GCM10017559_73300</name>
</gene>
<dbReference type="Gene3D" id="3.30.559.10">
    <property type="entry name" value="Chloramphenicol acetyltransferase-like domain"/>
    <property type="match status" value="1"/>
</dbReference>
<dbReference type="SUPFAM" id="SSF47336">
    <property type="entry name" value="ACP-like"/>
    <property type="match status" value="1"/>
</dbReference>
<sequence length="550" mass="59163">MRPASVPGSAAGTVPGSASAPMSVPDPVSRPVSGSAPEPVSGGMPEVTFTQQGMWVTEQAGGGGAAYHMPLLVHLDGDLDTGALLAACTAVADRHPMLGDVVAEVDGELRLVPGAEVPVRHVRDAGPARGNADPAGAEGERPTGERDAGATLGEETWERAVREEILRPFDLDTGPLARFTLFRTGPRRHLLVFVAHHLVFDGGSKDVLVRDLAAFYNGETPLPLPRADHGRAERDRVAALLPDAREFWKPRWRDPGETVVLGRPLRSRRAGEGRVLRFTLGAPVTAVPGLTGFEVLLAALHTLLLGYGNAAVTTAVDLSTRPVEAADHVGPFVNELPVASAPSPRQTFRAFATALRGELREIYRFRQVPFSRAMPRVRPHAALVPVSVSYRTRREAGPVFTGLDATVEWTAFNHAVRGALHLQCVAAPGGLEISMRYDPETVPDAARVAGDLRLVLERATRHPDLSLHDILENEMGSVTTLTDQIREIWEEVLGISPIDDHDDIFDLGGHSLTITQIIARMRKRLDIEVSLDAFFDTPTIAGIVDSLGDD</sequence>
<dbReference type="Gene3D" id="1.10.1200.10">
    <property type="entry name" value="ACP-like"/>
    <property type="match status" value="1"/>
</dbReference>
<dbReference type="InterPro" id="IPR009081">
    <property type="entry name" value="PP-bd_ACP"/>
</dbReference>
<comment type="caution">
    <text evidence="6">The sequence shown here is derived from an EMBL/GenBank/DDBJ whole genome shotgun (WGS) entry which is preliminary data.</text>
</comment>
<dbReference type="PANTHER" id="PTHR45527">
    <property type="entry name" value="NONRIBOSOMAL PEPTIDE SYNTHETASE"/>
    <property type="match status" value="1"/>
</dbReference>
<evidence type="ECO:0000259" key="5">
    <source>
        <dbReference type="PROSITE" id="PS50075"/>
    </source>
</evidence>
<organism evidence="6 7">
    <name type="scientific">Streptosporangium longisporum</name>
    <dbReference type="NCBI Taxonomy" id="46187"/>
    <lineage>
        <taxon>Bacteria</taxon>
        <taxon>Bacillati</taxon>
        <taxon>Actinomycetota</taxon>
        <taxon>Actinomycetes</taxon>
        <taxon>Streptosporangiales</taxon>
        <taxon>Streptosporangiaceae</taxon>
        <taxon>Streptosporangium</taxon>
    </lineage>
</organism>
<dbReference type="InterPro" id="IPR020806">
    <property type="entry name" value="PKS_PP-bd"/>
</dbReference>
<feature type="domain" description="Carrier" evidence="5">
    <location>
        <begin position="476"/>
        <end position="550"/>
    </location>
</feature>
<dbReference type="InterPro" id="IPR023213">
    <property type="entry name" value="CAT-like_dom_sf"/>
</dbReference>
<evidence type="ECO:0000256" key="1">
    <source>
        <dbReference type="ARBA" id="ARBA00001957"/>
    </source>
</evidence>
<dbReference type="PROSITE" id="PS00012">
    <property type="entry name" value="PHOSPHOPANTETHEINE"/>
    <property type="match status" value="1"/>
</dbReference>
<dbReference type="SUPFAM" id="SSF52777">
    <property type="entry name" value="CoA-dependent acyltransferases"/>
    <property type="match status" value="2"/>
</dbReference>
<dbReference type="InterPro" id="IPR006162">
    <property type="entry name" value="Ppantetheine_attach_site"/>
</dbReference>
<comment type="cofactor">
    <cofactor evidence="1">
        <name>pantetheine 4'-phosphate</name>
        <dbReference type="ChEBI" id="CHEBI:47942"/>
    </cofactor>
</comment>
<keyword evidence="7" id="KW-1185">Reference proteome</keyword>
<feature type="region of interest" description="Disordered" evidence="4">
    <location>
        <begin position="1"/>
        <end position="43"/>
    </location>
</feature>
<proteinExistence type="predicted"/>
<evidence type="ECO:0000256" key="2">
    <source>
        <dbReference type="ARBA" id="ARBA00022450"/>
    </source>
</evidence>
<dbReference type="SMART" id="SM00823">
    <property type="entry name" value="PKS_PP"/>
    <property type="match status" value="1"/>
</dbReference>
<evidence type="ECO:0000313" key="6">
    <source>
        <dbReference type="EMBL" id="GAA3035086.1"/>
    </source>
</evidence>
<reference evidence="7" key="1">
    <citation type="journal article" date="2019" name="Int. J. Syst. Evol. Microbiol.">
        <title>The Global Catalogue of Microorganisms (GCM) 10K type strain sequencing project: providing services to taxonomists for standard genome sequencing and annotation.</title>
        <authorList>
            <consortium name="The Broad Institute Genomics Platform"/>
            <consortium name="The Broad Institute Genome Sequencing Center for Infectious Disease"/>
            <person name="Wu L."/>
            <person name="Ma J."/>
        </authorList>
    </citation>
    <scope>NUCLEOTIDE SEQUENCE [LARGE SCALE GENOMIC DNA]</scope>
    <source>
        <strain evidence="7">JCM 3106</strain>
    </source>
</reference>
<dbReference type="Pfam" id="PF00550">
    <property type="entry name" value="PP-binding"/>
    <property type="match status" value="1"/>
</dbReference>
<evidence type="ECO:0000256" key="4">
    <source>
        <dbReference type="SAM" id="MobiDB-lite"/>
    </source>
</evidence>
<dbReference type="PROSITE" id="PS50075">
    <property type="entry name" value="CARRIER"/>
    <property type="match status" value="1"/>
</dbReference>
<evidence type="ECO:0000313" key="7">
    <source>
        <dbReference type="Proteomes" id="UP001499930"/>
    </source>
</evidence>
<keyword evidence="3" id="KW-0597">Phosphoprotein</keyword>
<accession>A0ABP6LAI6</accession>
<dbReference type="InterPro" id="IPR001242">
    <property type="entry name" value="Condensation_dom"/>
</dbReference>
<feature type="region of interest" description="Disordered" evidence="4">
    <location>
        <begin position="124"/>
        <end position="151"/>
    </location>
</feature>
<dbReference type="Gene3D" id="3.30.559.30">
    <property type="entry name" value="Nonribosomal peptide synthetase, condensation domain"/>
    <property type="match status" value="1"/>
</dbReference>
<keyword evidence="2" id="KW-0596">Phosphopantetheine</keyword>
<dbReference type="InterPro" id="IPR036736">
    <property type="entry name" value="ACP-like_sf"/>
</dbReference>